<dbReference type="Pfam" id="PF05036">
    <property type="entry name" value="SPOR"/>
    <property type="match status" value="1"/>
</dbReference>
<feature type="domain" description="SPOR" evidence="3">
    <location>
        <begin position="100"/>
        <end position="180"/>
    </location>
</feature>
<proteinExistence type="predicted"/>
<comment type="caution">
    <text evidence="4">The sequence shown here is derived from an EMBL/GenBank/DDBJ whole genome shotgun (WGS) entry which is preliminary data.</text>
</comment>
<feature type="region of interest" description="Disordered" evidence="1">
    <location>
        <begin position="49"/>
        <end position="72"/>
    </location>
</feature>
<gene>
    <name evidence="4" type="ORF">JI741_09745</name>
</gene>
<feature type="chain" id="PRO_5047250343" evidence="2">
    <location>
        <begin position="22"/>
        <end position="181"/>
    </location>
</feature>
<organism evidence="4 5">
    <name type="scientific">Chryseolinea lacunae</name>
    <dbReference type="NCBI Taxonomy" id="2801331"/>
    <lineage>
        <taxon>Bacteria</taxon>
        <taxon>Pseudomonadati</taxon>
        <taxon>Bacteroidota</taxon>
        <taxon>Cytophagia</taxon>
        <taxon>Cytophagales</taxon>
        <taxon>Fulvivirgaceae</taxon>
        <taxon>Chryseolinea</taxon>
    </lineage>
</organism>
<evidence type="ECO:0000256" key="1">
    <source>
        <dbReference type="SAM" id="MobiDB-lite"/>
    </source>
</evidence>
<sequence>MQTVRYSVYLLCAGLIVAGCASQKKSPGTTTTGTGGKYSEDLSAYRPKQEPVAPATHGTTTAPVQTPDSRKQTAYVEPKYAVNKKVDIVLDSIDRYNLLANAVDGFTIQIYSGLKREDALNAKKNLTSQLPDLDVDVQYAQPNFRVKVGKYFNRLDAQKDYMAVKKHFPTAIIIPDKVAVN</sequence>
<accession>A0ABS1KT77</accession>
<keyword evidence="2" id="KW-0732">Signal</keyword>
<keyword evidence="5" id="KW-1185">Reference proteome</keyword>
<evidence type="ECO:0000313" key="4">
    <source>
        <dbReference type="EMBL" id="MBL0741501.1"/>
    </source>
</evidence>
<dbReference type="Proteomes" id="UP000613030">
    <property type="component" value="Unassembled WGS sequence"/>
</dbReference>
<evidence type="ECO:0000259" key="3">
    <source>
        <dbReference type="PROSITE" id="PS51724"/>
    </source>
</evidence>
<reference evidence="4 5" key="1">
    <citation type="submission" date="2021-01" db="EMBL/GenBank/DDBJ databases">
        <title>Chryseolinea sp. Jin1 Genome sequencing and assembly.</title>
        <authorList>
            <person name="Kim I."/>
        </authorList>
    </citation>
    <scope>NUCLEOTIDE SEQUENCE [LARGE SCALE GENOMIC DNA]</scope>
    <source>
        <strain evidence="4 5">Jin1</strain>
    </source>
</reference>
<feature type="compositionally biased region" description="Polar residues" evidence="1">
    <location>
        <begin position="57"/>
        <end position="67"/>
    </location>
</feature>
<dbReference type="EMBL" id="JAERRB010000003">
    <property type="protein sequence ID" value="MBL0741501.1"/>
    <property type="molecule type" value="Genomic_DNA"/>
</dbReference>
<name>A0ABS1KT77_9BACT</name>
<dbReference type="RefSeq" id="WP_202008880.1">
    <property type="nucleotide sequence ID" value="NZ_JAERRB010000003.1"/>
</dbReference>
<evidence type="ECO:0000313" key="5">
    <source>
        <dbReference type="Proteomes" id="UP000613030"/>
    </source>
</evidence>
<dbReference type="InterPro" id="IPR007730">
    <property type="entry name" value="SPOR-like_dom"/>
</dbReference>
<dbReference type="PROSITE" id="PS51257">
    <property type="entry name" value="PROKAR_LIPOPROTEIN"/>
    <property type="match status" value="1"/>
</dbReference>
<feature type="signal peptide" evidence="2">
    <location>
        <begin position="1"/>
        <end position="21"/>
    </location>
</feature>
<evidence type="ECO:0000256" key="2">
    <source>
        <dbReference type="SAM" id="SignalP"/>
    </source>
</evidence>
<protein>
    <submittedName>
        <fullName evidence="4">SPOR domain-containing protein</fullName>
    </submittedName>
</protein>
<dbReference type="PROSITE" id="PS51724">
    <property type="entry name" value="SPOR"/>
    <property type="match status" value="1"/>
</dbReference>